<dbReference type="EMBL" id="NGMO01000003">
    <property type="protein sequence ID" value="OTP10384.1"/>
    <property type="molecule type" value="Genomic_DNA"/>
</dbReference>
<keyword evidence="2" id="KW-1185">Reference proteome</keyword>
<organism evidence="1 2">
    <name type="scientific">Candidatus Enterococcus wittei</name>
    <dbReference type="NCBI Taxonomy" id="1987383"/>
    <lineage>
        <taxon>Bacteria</taxon>
        <taxon>Bacillati</taxon>
        <taxon>Bacillota</taxon>
        <taxon>Bacilli</taxon>
        <taxon>Lactobacillales</taxon>
        <taxon>Enterococcaceae</taxon>
        <taxon>Enterococcus</taxon>
    </lineage>
</organism>
<accession>A0A242JYI4</accession>
<name>A0A242JYI4_9ENTE</name>
<dbReference type="RefSeq" id="WP_086285133.1">
    <property type="nucleotide sequence ID" value="NZ_NGMO01000003.1"/>
</dbReference>
<gene>
    <name evidence="1" type="ORF">A5844_002084</name>
</gene>
<dbReference type="Proteomes" id="UP000194933">
    <property type="component" value="Unassembled WGS sequence"/>
</dbReference>
<sequence length="152" mass="18493">MVGFINKVNQLEKAEQINFYLNLQRYLLKVFAKDIYNHQEQLQNDFQRFKESNLYEPVLQYFCEKCYTDLALDISDFKKLNKKRFKLCKVCGKPLLACDRMNGISFCYEPNYKRYTIEKQRFFHSSKQTSQCQMKRKSQLTIEYNNRKKMKQ</sequence>
<evidence type="ECO:0000313" key="1">
    <source>
        <dbReference type="EMBL" id="OTP10384.1"/>
    </source>
</evidence>
<reference evidence="1 2" key="1">
    <citation type="submission" date="2017-05" db="EMBL/GenBank/DDBJ databases">
        <title>The Genome Sequence of Enterococcus sp. 10A9_DIV0425.</title>
        <authorList>
            <consortium name="The Broad Institute Genomics Platform"/>
            <consortium name="The Broad Institute Genomic Center for Infectious Diseases"/>
            <person name="Earl A."/>
            <person name="Manson A."/>
            <person name="Schwartman J."/>
            <person name="Gilmore M."/>
            <person name="Abouelleil A."/>
            <person name="Cao P."/>
            <person name="Chapman S."/>
            <person name="Cusick C."/>
            <person name="Shea T."/>
            <person name="Young S."/>
            <person name="Neafsey D."/>
            <person name="Nusbaum C."/>
            <person name="Birren B."/>
        </authorList>
    </citation>
    <scope>NUCLEOTIDE SEQUENCE [LARGE SCALE GENOMIC DNA]</scope>
    <source>
        <strain evidence="1 2">10A9_DIV0425</strain>
    </source>
</reference>
<proteinExistence type="predicted"/>
<evidence type="ECO:0000313" key="2">
    <source>
        <dbReference type="Proteomes" id="UP000194933"/>
    </source>
</evidence>
<dbReference type="STRING" id="1987383.A5844_002084"/>
<protein>
    <submittedName>
        <fullName evidence="1">Uncharacterized protein</fullName>
    </submittedName>
</protein>
<dbReference type="AlphaFoldDB" id="A0A242JYI4"/>
<comment type="caution">
    <text evidence="1">The sequence shown here is derived from an EMBL/GenBank/DDBJ whole genome shotgun (WGS) entry which is preliminary data.</text>
</comment>